<proteinExistence type="predicted"/>
<evidence type="ECO:0008006" key="3">
    <source>
        <dbReference type="Google" id="ProtNLM"/>
    </source>
</evidence>
<organism evidence="1 2">
    <name type="scientific">Achlya hypogyna</name>
    <name type="common">Oomycete</name>
    <name type="synonym">Protoachlya hypogyna</name>
    <dbReference type="NCBI Taxonomy" id="1202772"/>
    <lineage>
        <taxon>Eukaryota</taxon>
        <taxon>Sar</taxon>
        <taxon>Stramenopiles</taxon>
        <taxon>Oomycota</taxon>
        <taxon>Saprolegniomycetes</taxon>
        <taxon>Saprolegniales</taxon>
        <taxon>Achlyaceae</taxon>
        <taxon>Achlya</taxon>
    </lineage>
</organism>
<keyword evidence="2" id="KW-1185">Reference proteome</keyword>
<dbReference type="OrthoDB" id="194358at2759"/>
<protein>
    <recommendedName>
        <fullName evidence="3">Ankyrin repeat protein</fullName>
    </recommendedName>
</protein>
<dbReference type="EMBL" id="JNBR01001990">
    <property type="protein sequence ID" value="OQR84017.1"/>
    <property type="molecule type" value="Genomic_DNA"/>
</dbReference>
<dbReference type="SUPFAM" id="SSF48403">
    <property type="entry name" value="Ankyrin repeat"/>
    <property type="match status" value="1"/>
</dbReference>
<dbReference type="Pfam" id="PF00023">
    <property type="entry name" value="Ank"/>
    <property type="match status" value="1"/>
</dbReference>
<dbReference type="AlphaFoldDB" id="A0A1V9YEA8"/>
<evidence type="ECO:0000313" key="2">
    <source>
        <dbReference type="Proteomes" id="UP000243579"/>
    </source>
</evidence>
<evidence type="ECO:0000313" key="1">
    <source>
        <dbReference type="EMBL" id="OQR84017.1"/>
    </source>
</evidence>
<accession>A0A1V9YEA8</accession>
<gene>
    <name evidence="1" type="ORF">ACHHYP_14008</name>
</gene>
<name>A0A1V9YEA8_ACHHY</name>
<sequence length="238" mass="26294">MGGEKLAALLAKAKSLERQKAPVERPRRGIDWWISHYGNATVPGPEKDRETVQAVYAAIVANDVYALRRCCASHRHLLFIKRTALYVASMLGKLECVRELLALGADPQLCCAGYSPADVAGLCVKDPIATMKIKHAFGAFVRPQVLLAQHAMHNNRRCRIDIHFSEPIWDFTPEDVVLVGCERVAFTLYTEDFFALIVQLTEAGECSVAVPEGAARRKKTGLYLLDLASSIVSDQQRG</sequence>
<dbReference type="Gene3D" id="1.25.40.20">
    <property type="entry name" value="Ankyrin repeat-containing domain"/>
    <property type="match status" value="1"/>
</dbReference>
<dbReference type="InterPro" id="IPR036770">
    <property type="entry name" value="Ankyrin_rpt-contain_sf"/>
</dbReference>
<dbReference type="InterPro" id="IPR002110">
    <property type="entry name" value="Ankyrin_rpt"/>
</dbReference>
<comment type="caution">
    <text evidence="1">The sequence shown here is derived from an EMBL/GenBank/DDBJ whole genome shotgun (WGS) entry which is preliminary data.</text>
</comment>
<reference evidence="1 2" key="1">
    <citation type="journal article" date="2014" name="Genome Biol. Evol.">
        <title>The secreted proteins of Achlya hypogyna and Thraustotheca clavata identify the ancestral oomycete secretome and reveal gene acquisitions by horizontal gene transfer.</title>
        <authorList>
            <person name="Misner I."/>
            <person name="Blouin N."/>
            <person name="Leonard G."/>
            <person name="Richards T.A."/>
            <person name="Lane C.E."/>
        </authorList>
    </citation>
    <scope>NUCLEOTIDE SEQUENCE [LARGE SCALE GENOMIC DNA]</scope>
    <source>
        <strain evidence="1 2">ATCC 48635</strain>
    </source>
</reference>
<dbReference type="Proteomes" id="UP000243579">
    <property type="component" value="Unassembled WGS sequence"/>
</dbReference>